<evidence type="ECO:0000313" key="4">
    <source>
        <dbReference type="EMBL" id="ADE34485.1"/>
    </source>
</evidence>
<dbReference type="InterPro" id="IPR016036">
    <property type="entry name" value="Malonyl_transacylase_ACP-bd"/>
</dbReference>
<dbReference type="Gene3D" id="3.40.366.10">
    <property type="entry name" value="Malonyl-Coenzyme A Acyl Carrier Protein, domain 2"/>
    <property type="match status" value="1"/>
</dbReference>
<keyword evidence="1" id="KW-0596">Phosphopantetheine</keyword>
<dbReference type="PANTHER" id="PTHR43775">
    <property type="entry name" value="FATTY ACID SYNTHASE"/>
    <property type="match status" value="1"/>
</dbReference>
<dbReference type="SMART" id="SM00827">
    <property type="entry name" value="PKS_AT"/>
    <property type="match status" value="1"/>
</dbReference>
<evidence type="ECO:0000256" key="1">
    <source>
        <dbReference type="ARBA" id="ARBA00022450"/>
    </source>
</evidence>
<name>D6MSU7_9ACTN</name>
<evidence type="ECO:0000259" key="3">
    <source>
        <dbReference type="SMART" id="SM00827"/>
    </source>
</evidence>
<dbReference type="GO" id="GO:0006633">
    <property type="term" value="P:fatty acid biosynthetic process"/>
    <property type="evidence" value="ECO:0007669"/>
    <property type="project" value="TreeGrafter"/>
</dbReference>
<evidence type="ECO:0000256" key="2">
    <source>
        <dbReference type="ARBA" id="ARBA00022553"/>
    </source>
</evidence>
<organism evidence="4">
    <name type="scientific">Streptomyces sp. SF2575</name>
    <dbReference type="NCBI Taxonomy" id="746675"/>
    <lineage>
        <taxon>Bacteria</taxon>
        <taxon>Bacillati</taxon>
        <taxon>Actinomycetota</taxon>
        <taxon>Actinomycetes</taxon>
        <taxon>Kitasatosporales</taxon>
        <taxon>Streptomycetaceae</taxon>
        <taxon>Streptomyces</taxon>
    </lineage>
</organism>
<feature type="domain" description="Malonyl-CoA:ACP transacylase (MAT)" evidence="3">
    <location>
        <begin position="7"/>
        <end position="305"/>
    </location>
</feature>
<accession>D6MSU7</accession>
<dbReference type="InterPro" id="IPR001227">
    <property type="entry name" value="Ac_transferase_dom_sf"/>
</dbReference>
<dbReference type="GO" id="GO:0005737">
    <property type="term" value="C:cytoplasm"/>
    <property type="evidence" value="ECO:0007669"/>
    <property type="project" value="TreeGrafter"/>
</dbReference>
<dbReference type="GO" id="GO:0005886">
    <property type="term" value="C:plasma membrane"/>
    <property type="evidence" value="ECO:0007669"/>
    <property type="project" value="TreeGrafter"/>
</dbReference>
<dbReference type="SUPFAM" id="SSF55048">
    <property type="entry name" value="Probable ACP-binding domain of malonyl-CoA ACP transacylase"/>
    <property type="match status" value="1"/>
</dbReference>
<dbReference type="SUPFAM" id="SSF52151">
    <property type="entry name" value="FabD/lysophospholipase-like"/>
    <property type="match status" value="1"/>
</dbReference>
<dbReference type="GO" id="GO:0071770">
    <property type="term" value="P:DIM/DIP cell wall layer assembly"/>
    <property type="evidence" value="ECO:0007669"/>
    <property type="project" value="TreeGrafter"/>
</dbReference>
<dbReference type="Pfam" id="PF00698">
    <property type="entry name" value="Acyl_transf_1"/>
    <property type="match status" value="1"/>
</dbReference>
<dbReference type="PANTHER" id="PTHR43775:SF37">
    <property type="entry name" value="SI:DKEY-61P9.11"/>
    <property type="match status" value="1"/>
</dbReference>
<protein>
    <submittedName>
        <fullName evidence="4">SsfV</fullName>
    </submittedName>
</protein>
<keyword evidence="2" id="KW-0597">Phosphoprotein</keyword>
<sequence>MEAVALLLPGQGAQHGGMAVELYGGEPLFAEVMDALFGQLGEEGARLRALWLSGESGAALDEGSVAQPLLFAIGYAVGRCLEGYGIRPVAYLGHSVGELAAAALAGVFGADGAAAVMAARARAMGALPAGGMLAVAAAPDRLAEFTDPLDRADGVVVGAHNAALNSVLAGPEPRLTEVGLALREAGIAWRPVPARQPFHSPAARPAAEVFRRELAGLPLRAPHTPVWSTRTGRPVRAAEAVDPGFWAGQLAAPVLFREALDALLGSEPLTVVDSGPSQSSALFARRHPVVRKGGSAVLPLMPAGGEGTLAHWREALERLGAARPAAEPIG</sequence>
<dbReference type="EMBL" id="GQ409537">
    <property type="protein sequence ID" value="ADE34485.1"/>
    <property type="molecule type" value="Genomic_DNA"/>
</dbReference>
<dbReference type="AlphaFoldDB" id="D6MSU7"/>
<dbReference type="InterPro" id="IPR014043">
    <property type="entry name" value="Acyl_transferase_dom"/>
</dbReference>
<dbReference type="InterPro" id="IPR016035">
    <property type="entry name" value="Acyl_Trfase/lysoPLipase"/>
</dbReference>
<dbReference type="InterPro" id="IPR050091">
    <property type="entry name" value="PKS_NRPS_Biosynth_Enz"/>
</dbReference>
<reference evidence="4" key="1">
    <citation type="journal article" date="2009" name="J. Am. Chem. Soc.">
        <title>Biochemical analysis of the biosynthetic pathway of an anticancer tetracycline SF2575.</title>
        <authorList>
            <person name="Pickens L.B."/>
            <person name="Kim W."/>
            <person name="Wang P."/>
            <person name="Zhou H."/>
            <person name="Watanabe K."/>
            <person name="Gomi S."/>
            <person name="Tang Y."/>
        </authorList>
    </citation>
    <scope>NUCLEOTIDE SEQUENCE</scope>
    <source>
        <strain evidence="4">SF2575</strain>
    </source>
</reference>
<dbReference type="GO" id="GO:0004312">
    <property type="term" value="F:fatty acid synthase activity"/>
    <property type="evidence" value="ECO:0007669"/>
    <property type="project" value="TreeGrafter"/>
</dbReference>
<proteinExistence type="predicted"/>
<gene>
    <name evidence="4" type="primary">ssfV</name>
</gene>